<comment type="caution">
    <text evidence="1">The sequence shown here is derived from an EMBL/GenBank/DDBJ whole genome shotgun (WGS) entry which is preliminary data.</text>
</comment>
<sequence length="76" mass="8876">MLALRLPAELEQRLEDLARKTGRTKSFYAREAIVEHIDDLEDLYLVRERLSDDPEYVSFDEVVENLGLDPADLKRN</sequence>
<protein>
    <submittedName>
        <fullName evidence="1">CopG family transcriptional regulator</fullName>
    </submittedName>
</protein>
<dbReference type="InterPro" id="IPR010985">
    <property type="entry name" value="Ribbon_hlx_hlx"/>
</dbReference>
<evidence type="ECO:0000313" key="1">
    <source>
        <dbReference type="EMBL" id="GHD11094.1"/>
    </source>
</evidence>
<dbReference type="GO" id="GO:0006355">
    <property type="term" value="P:regulation of DNA-templated transcription"/>
    <property type="evidence" value="ECO:0007669"/>
    <property type="project" value="InterPro"/>
</dbReference>
<dbReference type="Proteomes" id="UP000630142">
    <property type="component" value="Unassembled WGS sequence"/>
</dbReference>
<proteinExistence type="predicted"/>
<reference evidence="1" key="2">
    <citation type="submission" date="2020-09" db="EMBL/GenBank/DDBJ databases">
        <authorList>
            <person name="Sun Q."/>
            <person name="Kim S."/>
        </authorList>
    </citation>
    <scope>NUCLEOTIDE SEQUENCE</scope>
    <source>
        <strain evidence="1">KCTC 42249</strain>
    </source>
</reference>
<dbReference type="InterPro" id="IPR046257">
    <property type="entry name" value="DUF6290"/>
</dbReference>
<keyword evidence="2" id="KW-1185">Reference proteome</keyword>
<reference evidence="1" key="1">
    <citation type="journal article" date="2014" name="Int. J. Syst. Evol. Microbiol.">
        <title>Complete genome sequence of Corynebacterium casei LMG S-19264T (=DSM 44701T), isolated from a smear-ripened cheese.</title>
        <authorList>
            <consortium name="US DOE Joint Genome Institute (JGI-PGF)"/>
            <person name="Walter F."/>
            <person name="Albersmeier A."/>
            <person name="Kalinowski J."/>
            <person name="Ruckert C."/>
        </authorList>
    </citation>
    <scope>NUCLEOTIDE SEQUENCE</scope>
    <source>
        <strain evidence="1">KCTC 42249</strain>
    </source>
</reference>
<name>A0A8J3DVX5_9HYPH</name>
<organism evidence="1 2">
    <name type="scientific">Tianweitania populi</name>
    <dbReference type="NCBI Taxonomy" id="1607949"/>
    <lineage>
        <taxon>Bacteria</taxon>
        <taxon>Pseudomonadati</taxon>
        <taxon>Pseudomonadota</taxon>
        <taxon>Alphaproteobacteria</taxon>
        <taxon>Hyphomicrobiales</taxon>
        <taxon>Phyllobacteriaceae</taxon>
        <taxon>Tianweitania</taxon>
    </lineage>
</organism>
<accession>A0A8J3DVX5</accession>
<dbReference type="SUPFAM" id="SSF47598">
    <property type="entry name" value="Ribbon-helix-helix"/>
    <property type="match status" value="1"/>
</dbReference>
<dbReference type="Pfam" id="PF19807">
    <property type="entry name" value="DUF6290"/>
    <property type="match status" value="1"/>
</dbReference>
<dbReference type="RefSeq" id="WP_189502720.1">
    <property type="nucleotide sequence ID" value="NZ_BMZQ01000001.1"/>
</dbReference>
<dbReference type="AlphaFoldDB" id="A0A8J3DVX5"/>
<dbReference type="CDD" id="cd22233">
    <property type="entry name" value="RHH_CopAso-like"/>
    <property type="match status" value="1"/>
</dbReference>
<dbReference type="EMBL" id="BMZQ01000001">
    <property type="protein sequence ID" value="GHD11094.1"/>
    <property type="molecule type" value="Genomic_DNA"/>
</dbReference>
<evidence type="ECO:0000313" key="2">
    <source>
        <dbReference type="Proteomes" id="UP000630142"/>
    </source>
</evidence>
<gene>
    <name evidence="1" type="ORF">GCM10016234_13830</name>
</gene>